<dbReference type="EMBL" id="KV453914">
    <property type="protein sequence ID" value="ODV77770.1"/>
    <property type="molecule type" value="Genomic_DNA"/>
</dbReference>
<proteinExistence type="inferred from homology"/>
<keyword evidence="4" id="KW-0336">GPI-anchor</keyword>
<keyword evidence="12" id="KW-0326">Glycosidase</keyword>
<dbReference type="PANTHER" id="PTHR10963:SF22">
    <property type="entry name" value="GLYCOSIDASE CRH2-RELATED"/>
    <property type="match status" value="1"/>
</dbReference>
<dbReference type="Pfam" id="PF00722">
    <property type="entry name" value="Glyco_hydro_16"/>
    <property type="match status" value="1"/>
</dbReference>
<evidence type="ECO:0000256" key="6">
    <source>
        <dbReference type="ARBA" id="ARBA00022679"/>
    </source>
</evidence>
<evidence type="ECO:0000256" key="14">
    <source>
        <dbReference type="ARBA" id="ARBA00038074"/>
    </source>
</evidence>
<dbReference type="InterPro" id="IPR000757">
    <property type="entry name" value="Beta-glucanase-like"/>
</dbReference>
<comment type="similarity">
    <text evidence="14">Belongs to the glycosyl hydrolase 16 family. CRH1 subfamily.</text>
</comment>
<name>A0A1E4SE66_9ASCO</name>
<dbReference type="STRING" id="984487.A0A1E4SE66"/>
<dbReference type="GeneID" id="30982667"/>
<evidence type="ECO:0000256" key="9">
    <source>
        <dbReference type="ARBA" id="ARBA00023136"/>
    </source>
</evidence>
<comment type="subcellular location">
    <subcellularLocation>
        <location evidence="2">Membrane</location>
        <topology evidence="2">Lipid-anchor</topology>
        <topology evidence="2">GPI-anchor</topology>
    </subcellularLocation>
</comment>
<evidence type="ECO:0000256" key="13">
    <source>
        <dbReference type="ARBA" id="ARBA00023316"/>
    </source>
</evidence>
<evidence type="ECO:0000259" key="16">
    <source>
        <dbReference type="PROSITE" id="PS51762"/>
    </source>
</evidence>
<dbReference type="PIRSF" id="PIRSF037299">
    <property type="entry name" value="Glycosidase_CRH1_prd"/>
    <property type="match status" value="1"/>
</dbReference>
<evidence type="ECO:0000256" key="4">
    <source>
        <dbReference type="ARBA" id="ARBA00022622"/>
    </source>
</evidence>
<dbReference type="PANTHER" id="PTHR10963">
    <property type="entry name" value="GLYCOSYL HYDROLASE-RELATED"/>
    <property type="match status" value="1"/>
</dbReference>
<comment type="catalytic activity">
    <reaction evidence="1">
        <text>Random endo-hydrolysis of N-acetyl-beta-D-glucosaminide (1-&gt;4)-beta-linkages in chitin and chitodextrins.</text>
        <dbReference type="EC" id="3.2.1.14"/>
    </reaction>
</comment>
<evidence type="ECO:0000256" key="15">
    <source>
        <dbReference type="PIRSR" id="PIRSR037299-1"/>
    </source>
</evidence>
<dbReference type="OrthoDB" id="4781at2759"/>
<keyword evidence="18" id="KW-1185">Reference proteome</keyword>
<evidence type="ECO:0000256" key="10">
    <source>
        <dbReference type="ARBA" id="ARBA00023180"/>
    </source>
</evidence>
<keyword evidence="11" id="KW-0449">Lipoprotein</keyword>
<accession>A0A1E4SE66</accession>
<organism evidence="17 18">
    <name type="scientific">Suhomyces tanzawaensis NRRL Y-17324</name>
    <dbReference type="NCBI Taxonomy" id="984487"/>
    <lineage>
        <taxon>Eukaryota</taxon>
        <taxon>Fungi</taxon>
        <taxon>Dikarya</taxon>
        <taxon>Ascomycota</taxon>
        <taxon>Saccharomycotina</taxon>
        <taxon>Pichiomycetes</taxon>
        <taxon>Debaryomycetaceae</taxon>
        <taxon>Suhomyces</taxon>
    </lineage>
</organism>
<dbReference type="GO" id="GO:0009277">
    <property type="term" value="C:fungal-type cell wall"/>
    <property type="evidence" value="ECO:0007669"/>
    <property type="project" value="TreeGrafter"/>
</dbReference>
<dbReference type="GO" id="GO:0005975">
    <property type="term" value="P:carbohydrate metabolic process"/>
    <property type="evidence" value="ECO:0007669"/>
    <property type="project" value="InterPro"/>
</dbReference>
<keyword evidence="8 17" id="KW-0378">Hydrolase</keyword>
<evidence type="ECO:0000256" key="3">
    <source>
        <dbReference type="ARBA" id="ARBA00012729"/>
    </source>
</evidence>
<evidence type="ECO:0000256" key="1">
    <source>
        <dbReference type="ARBA" id="ARBA00000822"/>
    </source>
</evidence>
<dbReference type="CDD" id="cd02183">
    <property type="entry name" value="GH16_fungal_CRH1_transglycosylase"/>
    <property type="match status" value="1"/>
</dbReference>
<protein>
    <recommendedName>
        <fullName evidence="3">chitinase</fullName>
        <ecNumber evidence="3">3.2.1.14</ecNumber>
    </recommendedName>
</protein>
<keyword evidence="13" id="KW-0961">Cell wall biogenesis/degradation</keyword>
<dbReference type="RefSeq" id="XP_020062892.1">
    <property type="nucleotide sequence ID" value="XM_020208530.1"/>
</dbReference>
<dbReference type="Proteomes" id="UP000094285">
    <property type="component" value="Unassembled WGS sequence"/>
</dbReference>
<evidence type="ECO:0000256" key="12">
    <source>
        <dbReference type="ARBA" id="ARBA00023295"/>
    </source>
</evidence>
<reference evidence="18" key="1">
    <citation type="submission" date="2016-05" db="EMBL/GenBank/DDBJ databases">
        <title>Comparative genomics of biotechnologically important yeasts.</title>
        <authorList>
            <consortium name="DOE Joint Genome Institute"/>
            <person name="Riley R."/>
            <person name="Haridas S."/>
            <person name="Wolfe K.H."/>
            <person name="Lopes M.R."/>
            <person name="Hittinger C.T."/>
            <person name="Goker M."/>
            <person name="Salamov A."/>
            <person name="Wisecaver J."/>
            <person name="Long T.M."/>
            <person name="Aerts A.L."/>
            <person name="Barry K."/>
            <person name="Choi C."/>
            <person name="Clum A."/>
            <person name="Coughlan A.Y."/>
            <person name="Deshpande S."/>
            <person name="Douglass A.P."/>
            <person name="Hanson S.J."/>
            <person name="Klenk H.-P."/>
            <person name="Labutti K."/>
            <person name="Lapidus A."/>
            <person name="Lindquist E."/>
            <person name="Lipzen A."/>
            <person name="Meier-Kolthoff J.P."/>
            <person name="Ohm R.A."/>
            <person name="Otillar R.P."/>
            <person name="Pangilinan J."/>
            <person name="Peng Y."/>
            <person name="Rokas A."/>
            <person name="Rosa C.A."/>
            <person name="Scheuner C."/>
            <person name="Sibirny A.A."/>
            <person name="Slot J.C."/>
            <person name="Stielow J.B."/>
            <person name="Sun H."/>
            <person name="Kurtzman C.P."/>
            <person name="Blackwell M."/>
            <person name="Grigoriev I.V."/>
            <person name="Jeffries T.W."/>
        </authorList>
    </citation>
    <scope>NUCLEOTIDE SEQUENCE [LARGE SCALE GENOMIC DNA]</scope>
    <source>
        <strain evidence="18">NRRL Y-17324</strain>
    </source>
</reference>
<keyword evidence="6" id="KW-0808">Transferase</keyword>
<dbReference type="GO" id="GO:0098552">
    <property type="term" value="C:side of membrane"/>
    <property type="evidence" value="ECO:0007669"/>
    <property type="project" value="UniProtKB-KW"/>
</dbReference>
<evidence type="ECO:0000256" key="5">
    <source>
        <dbReference type="ARBA" id="ARBA00022676"/>
    </source>
</evidence>
<dbReference type="InterPro" id="IPR013320">
    <property type="entry name" value="ConA-like_dom_sf"/>
</dbReference>
<dbReference type="InterPro" id="IPR017168">
    <property type="entry name" value="CHR-like"/>
</dbReference>
<dbReference type="SUPFAM" id="SSF49899">
    <property type="entry name" value="Concanavalin A-like lectins/glucanases"/>
    <property type="match status" value="1"/>
</dbReference>
<dbReference type="AlphaFoldDB" id="A0A1E4SE66"/>
<keyword evidence="10" id="KW-0325">Glycoprotein</keyword>
<keyword evidence="5" id="KW-0328">Glycosyltransferase</keyword>
<feature type="domain" description="GH16" evidence="16">
    <location>
        <begin position="38"/>
        <end position="259"/>
    </location>
</feature>
<dbReference type="EC" id="3.2.1.14" evidence="3"/>
<feature type="non-terminal residue" evidence="17">
    <location>
        <position position="1"/>
    </location>
</feature>
<dbReference type="GO" id="GO:0016757">
    <property type="term" value="F:glycosyltransferase activity"/>
    <property type="evidence" value="ECO:0007669"/>
    <property type="project" value="UniProtKB-KW"/>
</dbReference>
<dbReference type="GO" id="GO:0008843">
    <property type="term" value="F:endochitinase activity"/>
    <property type="evidence" value="ECO:0007669"/>
    <property type="project" value="UniProtKB-EC"/>
</dbReference>
<sequence length="323" mass="36342">SCNSTNQCPQDKPCCSQYGECGTGSYCANGCNIKNSYNLTSCVPMPRMGSFDTHFDDKDKLRLQTSYLGNSSDSDWLYSGWIDNNDDALLFEMPKNSGGSVISSSKYLWYGRIKATLKTSHLPGVVTSFILYSDVEDEIDFEFVGNNMTNAQSNFYSQGALDYTRAKSYGLSDTMENWHTYEIDWQEETIDWYIDGNKVRTLDKKSTYNETSKKYSFPQTPSRIQMSLWPGGNETNAPGTIEWAGGKIDWNADDIKKNGYYYAYLKNVSVKAYDLPSGVGQDKKGNRTDFDAYVFNDTDGWAENVMITNQGTLLGEEDATGFD</sequence>
<evidence type="ECO:0000256" key="8">
    <source>
        <dbReference type="ARBA" id="ARBA00022801"/>
    </source>
</evidence>
<keyword evidence="9" id="KW-0472">Membrane</keyword>
<evidence type="ECO:0000313" key="18">
    <source>
        <dbReference type="Proteomes" id="UP000094285"/>
    </source>
</evidence>
<evidence type="ECO:0000256" key="11">
    <source>
        <dbReference type="ARBA" id="ARBA00023288"/>
    </source>
</evidence>
<evidence type="ECO:0000256" key="7">
    <source>
        <dbReference type="ARBA" id="ARBA00022729"/>
    </source>
</evidence>
<dbReference type="FunFam" id="2.60.120.200:FF:000159">
    <property type="entry name" value="Glycosidase"/>
    <property type="match status" value="1"/>
</dbReference>
<dbReference type="Gene3D" id="2.60.120.200">
    <property type="match status" value="1"/>
</dbReference>
<gene>
    <name evidence="17" type="ORF">CANTADRAFT_33784</name>
</gene>
<feature type="non-terminal residue" evidence="17">
    <location>
        <position position="323"/>
    </location>
</feature>
<feature type="active site" description="Proton donor" evidence="15">
    <location>
        <position position="142"/>
    </location>
</feature>
<evidence type="ECO:0000256" key="2">
    <source>
        <dbReference type="ARBA" id="ARBA00004589"/>
    </source>
</evidence>
<dbReference type="InterPro" id="IPR050546">
    <property type="entry name" value="Glycosyl_Hydrlase_16"/>
</dbReference>
<feature type="active site" description="Nucleophile" evidence="15">
    <location>
        <position position="138"/>
    </location>
</feature>
<dbReference type="PROSITE" id="PS51762">
    <property type="entry name" value="GH16_2"/>
    <property type="match status" value="1"/>
</dbReference>
<evidence type="ECO:0000313" key="17">
    <source>
        <dbReference type="EMBL" id="ODV77770.1"/>
    </source>
</evidence>
<dbReference type="GO" id="GO:0031505">
    <property type="term" value="P:fungal-type cell wall organization"/>
    <property type="evidence" value="ECO:0007669"/>
    <property type="project" value="TreeGrafter"/>
</dbReference>
<keyword evidence="7" id="KW-0732">Signal</keyword>